<dbReference type="Pfam" id="PF13639">
    <property type="entry name" value="zf-RING_2"/>
    <property type="match status" value="1"/>
</dbReference>
<dbReference type="EMBL" id="CP012672">
    <property type="protein sequence ID" value="AUX34891.1"/>
    <property type="molecule type" value="Genomic_DNA"/>
</dbReference>
<dbReference type="InterPro" id="IPR001841">
    <property type="entry name" value="Znf_RING"/>
</dbReference>
<dbReference type="SMART" id="SM00184">
    <property type="entry name" value="RING"/>
    <property type="match status" value="1"/>
</dbReference>
<dbReference type="SUPFAM" id="SSF57850">
    <property type="entry name" value="RING/U-box"/>
    <property type="match status" value="1"/>
</dbReference>
<dbReference type="PROSITE" id="PS50089">
    <property type="entry name" value="ZF_RING_2"/>
    <property type="match status" value="1"/>
</dbReference>
<dbReference type="AlphaFoldDB" id="A0A4P2QXI6"/>
<dbReference type="Gene3D" id="3.30.40.10">
    <property type="entry name" value="Zinc/RING finger domain, C3HC4 (zinc finger)"/>
    <property type="match status" value="1"/>
</dbReference>
<feature type="domain" description="RING-type" evidence="1">
    <location>
        <begin position="17"/>
        <end position="68"/>
    </location>
</feature>
<protein>
    <recommendedName>
        <fullName evidence="1">RING-type domain-containing protein</fullName>
    </recommendedName>
</protein>
<dbReference type="RefSeq" id="WP_129578016.1">
    <property type="nucleotide sequence ID" value="NZ_CP012672.1"/>
</dbReference>
<organism evidence="2 3">
    <name type="scientific">Sorangium cellulosum</name>
    <name type="common">Polyangium cellulosum</name>
    <dbReference type="NCBI Taxonomy" id="56"/>
    <lineage>
        <taxon>Bacteria</taxon>
        <taxon>Pseudomonadati</taxon>
        <taxon>Myxococcota</taxon>
        <taxon>Polyangia</taxon>
        <taxon>Polyangiales</taxon>
        <taxon>Polyangiaceae</taxon>
        <taxon>Sorangium</taxon>
    </lineage>
</organism>
<accession>A0A4P2QXI6</accession>
<dbReference type="InterPro" id="IPR013083">
    <property type="entry name" value="Znf_RING/FYVE/PHD"/>
</dbReference>
<gene>
    <name evidence="2" type="ORF">SOCE836_070700</name>
</gene>
<evidence type="ECO:0000259" key="1">
    <source>
        <dbReference type="PROSITE" id="PS50089"/>
    </source>
</evidence>
<name>A0A4P2QXI6_SORCE</name>
<reference evidence="2 3" key="1">
    <citation type="submission" date="2015-09" db="EMBL/GenBank/DDBJ databases">
        <title>Sorangium comparison.</title>
        <authorList>
            <person name="Zaburannyi N."/>
            <person name="Bunk B."/>
            <person name="Overmann J."/>
            <person name="Mueller R."/>
        </authorList>
    </citation>
    <scope>NUCLEOTIDE SEQUENCE [LARGE SCALE GENOMIC DNA]</scope>
    <source>
        <strain evidence="2 3">So ce836</strain>
    </source>
</reference>
<dbReference type="Proteomes" id="UP000295497">
    <property type="component" value="Chromosome"/>
</dbReference>
<sequence>MSSKAPDHFTFDSDTRCTICLEKITKRQSDDGEAWFTSCYPTPHPFHWRCLADWFDKNKKNSKCPNCNQPQDARPTATWTW</sequence>
<evidence type="ECO:0000313" key="2">
    <source>
        <dbReference type="EMBL" id="AUX34891.1"/>
    </source>
</evidence>
<evidence type="ECO:0000313" key="3">
    <source>
        <dbReference type="Proteomes" id="UP000295497"/>
    </source>
</evidence>
<dbReference type="CDD" id="cd16448">
    <property type="entry name" value="RING-H2"/>
    <property type="match status" value="1"/>
</dbReference>
<proteinExistence type="predicted"/>